<proteinExistence type="predicted"/>
<organism evidence="1 2">
    <name type="scientific">Pseudomonas turukhanskensis</name>
    <dbReference type="NCBI Taxonomy" id="1806536"/>
    <lineage>
        <taxon>Bacteria</taxon>
        <taxon>Pseudomonadati</taxon>
        <taxon>Pseudomonadota</taxon>
        <taxon>Gammaproteobacteria</taxon>
        <taxon>Pseudomonadales</taxon>
        <taxon>Pseudomonadaceae</taxon>
        <taxon>Pseudomonas</taxon>
    </lineage>
</organism>
<reference evidence="1" key="1">
    <citation type="journal article" date="2014" name="Int. J. Syst. Evol. Microbiol.">
        <title>Complete genome sequence of Corynebacterium casei LMG S-19264T (=DSM 44701T), isolated from a smear-ripened cheese.</title>
        <authorList>
            <consortium name="US DOE Joint Genome Institute (JGI-PGF)"/>
            <person name="Walter F."/>
            <person name="Albersmeier A."/>
            <person name="Kalinowski J."/>
            <person name="Ruckert C."/>
        </authorList>
    </citation>
    <scope>NUCLEOTIDE SEQUENCE</scope>
    <source>
        <strain evidence="1">VKM B-2935</strain>
    </source>
</reference>
<sequence length="98" mass="11032">MGTWPVAGTHISRSKQKGRSVPCDAAGLAMVFEDRKMGELTETEKKLAVLVIREMDKNRRSIKDLERGADAVLKVFRKVTSPPKRSLLKRLLLPFGRI</sequence>
<dbReference type="EMBL" id="BSFN01000003">
    <property type="protein sequence ID" value="GLK88335.1"/>
    <property type="molecule type" value="Genomic_DNA"/>
</dbReference>
<keyword evidence="2" id="KW-1185">Reference proteome</keyword>
<gene>
    <name evidence="1" type="ORF">GCM10017655_13970</name>
</gene>
<dbReference type="AlphaFoldDB" id="A0A9W6K2H6"/>
<protein>
    <submittedName>
        <fullName evidence="1">Uncharacterized protein</fullName>
    </submittedName>
</protein>
<comment type="caution">
    <text evidence="1">The sequence shown here is derived from an EMBL/GenBank/DDBJ whole genome shotgun (WGS) entry which is preliminary data.</text>
</comment>
<accession>A0A9W6K2H6</accession>
<evidence type="ECO:0000313" key="2">
    <source>
        <dbReference type="Proteomes" id="UP001143328"/>
    </source>
</evidence>
<name>A0A9W6K2H6_9PSED</name>
<reference evidence="1" key="2">
    <citation type="submission" date="2023-01" db="EMBL/GenBank/DDBJ databases">
        <authorList>
            <person name="Sun Q."/>
            <person name="Evtushenko L."/>
        </authorList>
    </citation>
    <scope>NUCLEOTIDE SEQUENCE</scope>
    <source>
        <strain evidence="1">VKM B-2935</strain>
    </source>
</reference>
<evidence type="ECO:0000313" key="1">
    <source>
        <dbReference type="EMBL" id="GLK88335.1"/>
    </source>
</evidence>
<dbReference type="Proteomes" id="UP001143328">
    <property type="component" value="Unassembled WGS sequence"/>
</dbReference>